<organism evidence="4 5">
    <name type="scientific">Clavibacter michiganensis subsp. michiganensis (strain NCPPB 382)</name>
    <dbReference type="NCBI Taxonomy" id="443906"/>
    <lineage>
        <taxon>Bacteria</taxon>
        <taxon>Bacillati</taxon>
        <taxon>Actinomycetota</taxon>
        <taxon>Actinomycetes</taxon>
        <taxon>Micrococcales</taxon>
        <taxon>Microbacteriaceae</taxon>
        <taxon>Clavibacter</taxon>
    </lineage>
</organism>
<dbReference type="InterPro" id="IPR041522">
    <property type="entry name" value="CdaR_GGDEF"/>
</dbReference>
<feature type="domain" description="PucR C-terminal helix-turn-helix" evidence="2">
    <location>
        <begin position="457"/>
        <end position="514"/>
    </location>
</feature>
<evidence type="ECO:0000313" key="4">
    <source>
        <dbReference type="EMBL" id="CAN02540.1"/>
    </source>
</evidence>
<reference evidence="4 5" key="1">
    <citation type="journal article" date="2008" name="J. Bacteriol.">
        <title>The genome sequence of the tomato-pathogenic actinomycete Clavibacter michiganensis subsp. michiganensis NCPPB382 reveals a large island involved in pathogenicity.</title>
        <authorList>
            <person name="Gartemann K.H."/>
            <person name="Abt B."/>
            <person name="Bekel T."/>
            <person name="Burger A."/>
            <person name="Engemann J."/>
            <person name="Flugel M."/>
            <person name="Gaigalat L."/>
            <person name="Goesmann A."/>
            <person name="Grafen I."/>
            <person name="Kalinowski J."/>
            <person name="Kaup O."/>
            <person name="Kirchner O."/>
            <person name="Krause L."/>
            <person name="Linke B."/>
            <person name="McHardy A."/>
            <person name="Meyer F."/>
            <person name="Pohle S."/>
            <person name="Ruckert C."/>
            <person name="Schneiker S."/>
            <person name="Zellermann E.M."/>
            <person name="Puhler A."/>
            <person name="Eichenlaub R."/>
            <person name="Kaiser O."/>
            <person name="Bartels D."/>
        </authorList>
    </citation>
    <scope>NUCLEOTIDE SEQUENCE [LARGE SCALE GENOMIC DNA]</scope>
    <source>
        <strain evidence="4 5">NCPPB 382</strain>
    </source>
</reference>
<dbReference type="KEGG" id="cmi:CMM_2459"/>
<dbReference type="HOGENOM" id="CLU_519557_0_0_11"/>
<evidence type="ECO:0008006" key="6">
    <source>
        <dbReference type="Google" id="ProtNLM"/>
    </source>
</evidence>
<protein>
    <recommendedName>
        <fullName evidence="6">PucR family transcriptional regulator</fullName>
    </recommendedName>
</protein>
<dbReference type="Pfam" id="PF17853">
    <property type="entry name" value="GGDEF_2"/>
    <property type="match status" value="1"/>
</dbReference>
<dbReference type="InterPro" id="IPR042070">
    <property type="entry name" value="PucR_C-HTH_sf"/>
</dbReference>
<keyword evidence="5" id="KW-1185">Reference proteome</keyword>
<dbReference type="AlphaFoldDB" id="A5CTV4"/>
<gene>
    <name evidence="4" type="ordered locus">CMM_2459</name>
</gene>
<evidence type="ECO:0000259" key="2">
    <source>
        <dbReference type="Pfam" id="PF13556"/>
    </source>
</evidence>
<proteinExistence type="inferred from homology"/>
<dbReference type="PANTHER" id="PTHR33744">
    <property type="entry name" value="CARBOHYDRATE DIACID REGULATOR"/>
    <property type="match status" value="1"/>
</dbReference>
<evidence type="ECO:0000259" key="3">
    <source>
        <dbReference type="Pfam" id="PF17853"/>
    </source>
</evidence>
<dbReference type="Pfam" id="PF13556">
    <property type="entry name" value="HTH_30"/>
    <property type="match status" value="1"/>
</dbReference>
<dbReference type="InterPro" id="IPR051448">
    <property type="entry name" value="CdaR-like_regulators"/>
</dbReference>
<comment type="similarity">
    <text evidence="1">Belongs to the CdaR family.</text>
</comment>
<evidence type="ECO:0000313" key="5">
    <source>
        <dbReference type="Proteomes" id="UP000001564"/>
    </source>
</evidence>
<dbReference type="Proteomes" id="UP000001564">
    <property type="component" value="Chromosome"/>
</dbReference>
<dbReference type="InterPro" id="IPR025736">
    <property type="entry name" value="PucR_C-HTH_dom"/>
</dbReference>
<dbReference type="RefSeq" id="WP_012039147.1">
    <property type="nucleotide sequence ID" value="NC_009480.1"/>
</dbReference>
<dbReference type="Gene3D" id="1.10.10.2840">
    <property type="entry name" value="PucR C-terminal helix-turn-helix domain"/>
    <property type="match status" value="1"/>
</dbReference>
<sequence length="521" mass="54378">MIRPIPLSALLDHSSLADVRRVAGAADPAVSGVRGVRMDVPAGDATDGVSGSSSSSAGDVLVVLDRAERTTWRFDARLRRLADRGVAAVVLDAAVAVDPATTLLADRLGIVVLTCDDAWATSVALHDRLGDARAAAGRAALDAVSAVADAGRDPADALRAAAAMLGRPALLVDSSGRVLAPEGSAPSPAAHAAVAAGLAGHVDARPVGERGTLVTAPVDSGLMAPSWLVVEVPGSVVAEVEAVAAALPVVALAVGHRLSLRRVVDEREARWRIALLGELLEAGDSPGAGLLRRALELGWRVEGWHMGIRVVSRQDADIVGRRYELIEALAAEGLDVGVVEQGDGWAAWISFALEPDVPTAHDAARAVRRAQQRWDDDLPSDVGVGRVHRGPAGIARSLAEAADAARLAASRPQSGRFLHVDRLGLAQLLLAWTQTDTFQPAALELLAPLRRQTTGDLLATLATYLDAESSVAETASILAVHRNTVAERIQRVQRILQVDLADAETRLALHLACRTVLAAEG</sequence>
<dbReference type="EMBL" id="AM711867">
    <property type="protein sequence ID" value="CAN02540.1"/>
    <property type="molecule type" value="Genomic_DNA"/>
</dbReference>
<dbReference type="OrthoDB" id="3190266at2"/>
<accession>A5CTV4</accession>
<dbReference type="PANTHER" id="PTHR33744:SF1">
    <property type="entry name" value="DNA-BINDING TRANSCRIPTIONAL ACTIVATOR ADER"/>
    <property type="match status" value="1"/>
</dbReference>
<feature type="domain" description="CdaR GGDEF-like" evidence="3">
    <location>
        <begin position="283"/>
        <end position="407"/>
    </location>
</feature>
<name>A5CTV4_CLAM3</name>
<evidence type="ECO:0000256" key="1">
    <source>
        <dbReference type="ARBA" id="ARBA00006754"/>
    </source>
</evidence>
<dbReference type="eggNOG" id="COG2508">
    <property type="taxonomic scope" value="Bacteria"/>
</dbReference>